<organism evidence="1 2">
    <name type="scientific">Homarus americanus</name>
    <name type="common">American lobster</name>
    <dbReference type="NCBI Taxonomy" id="6706"/>
    <lineage>
        <taxon>Eukaryota</taxon>
        <taxon>Metazoa</taxon>
        <taxon>Ecdysozoa</taxon>
        <taxon>Arthropoda</taxon>
        <taxon>Crustacea</taxon>
        <taxon>Multicrustacea</taxon>
        <taxon>Malacostraca</taxon>
        <taxon>Eumalacostraca</taxon>
        <taxon>Eucarida</taxon>
        <taxon>Decapoda</taxon>
        <taxon>Pleocyemata</taxon>
        <taxon>Astacidea</taxon>
        <taxon>Nephropoidea</taxon>
        <taxon>Nephropidae</taxon>
        <taxon>Homarus</taxon>
    </lineage>
</organism>
<gene>
    <name evidence="1" type="primary">FmrFaR-L3</name>
    <name evidence="1" type="ORF">Hamer_G030519</name>
</gene>
<evidence type="ECO:0000313" key="2">
    <source>
        <dbReference type="Proteomes" id="UP000747542"/>
    </source>
</evidence>
<dbReference type="EMBL" id="JAHLQT010005328">
    <property type="protein sequence ID" value="KAG7175601.1"/>
    <property type="molecule type" value="Genomic_DNA"/>
</dbReference>
<comment type="caution">
    <text evidence="1">The sequence shown here is derived from an EMBL/GenBank/DDBJ whole genome shotgun (WGS) entry which is preliminary data.</text>
</comment>
<proteinExistence type="predicted"/>
<keyword evidence="1" id="KW-0675">Receptor</keyword>
<dbReference type="AlphaFoldDB" id="A0A8J5N9K3"/>
<protein>
    <submittedName>
        <fullName evidence="1">Putative FMRFamide receptor-like 3</fullName>
    </submittedName>
</protein>
<evidence type="ECO:0000313" key="1">
    <source>
        <dbReference type="EMBL" id="KAG7175601.1"/>
    </source>
</evidence>
<name>A0A8J5N9K3_HOMAM</name>
<accession>A0A8J5N9K3</accession>
<dbReference type="Proteomes" id="UP000747542">
    <property type="component" value="Unassembled WGS sequence"/>
</dbReference>
<sequence length="148" mass="16017">MILRRIRDGESPDQLLQQQLHLTHPGGPPSVTLRGVFQVVFPTLIVVGVLQLTQRTVLTRPMMSNKTYRWLRCLAVVDILCVDIPICLSNGGHAPPPQHPLYTLTSGGHSASRPDPQFLPHELVSEVPGRVTPSTAASDLGCLKACGG</sequence>
<keyword evidence="2" id="KW-1185">Reference proteome</keyword>
<reference evidence="1" key="1">
    <citation type="journal article" date="2021" name="Sci. Adv.">
        <title>The American lobster genome reveals insights on longevity, neural, and immune adaptations.</title>
        <authorList>
            <person name="Polinski J.M."/>
            <person name="Zimin A.V."/>
            <person name="Clark K.F."/>
            <person name="Kohn A.B."/>
            <person name="Sadowski N."/>
            <person name="Timp W."/>
            <person name="Ptitsyn A."/>
            <person name="Khanna P."/>
            <person name="Romanova D.Y."/>
            <person name="Williams P."/>
            <person name="Greenwood S.J."/>
            <person name="Moroz L.L."/>
            <person name="Walt D.R."/>
            <person name="Bodnar A.G."/>
        </authorList>
    </citation>
    <scope>NUCLEOTIDE SEQUENCE</scope>
    <source>
        <strain evidence="1">GMGI-L3</strain>
    </source>
</reference>